<dbReference type="OrthoDB" id="532849at2"/>
<name>A0A1Z3HTS1_9CYAN</name>
<dbReference type="STRING" id="1641165.XM38_17850"/>
<reference evidence="1 2" key="1">
    <citation type="journal article" date="2016" name="Biochim. Biophys. Acta">
        <title>Characterization of red-shifted phycobilisomes isolated from the chlorophyll f-containing cyanobacterium Halomicronema hongdechloris.</title>
        <authorList>
            <person name="Li Y."/>
            <person name="Lin Y."/>
            <person name="Garvey C.J."/>
            <person name="Birch D."/>
            <person name="Corkery R.W."/>
            <person name="Loughlin P.C."/>
            <person name="Scheer H."/>
            <person name="Willows R.D."/>
            <person name="Chen M."/>
        </authorList>
    </citation>
    <scope>NUCLEOTIDE SEQUENCE [LARGE SCALE GENOMIC DNA]</scope>
    <source>
        <strain evidence="1 2">C2206</strain>
    </source>
</reference>
<keyword evidence="2" id="KW-1185">Reference proteome</keyword>
<dbReference type="KEGG" id="hhg:XM38_046900"/>
<dbReference type="Proteomes" id="UP000191901">
    <property type="component" value="Chromosome"/>
</dbReference>
<evidence type="ECO:0000313" key="1">
    <source>
        <dbReference type="EMBL" id="ASC73718.1"/>
    </source>
</evidence>
<dbReference type="AlphaFoldDB" id="A0A1Z3HTS1"/>
<gene>
    <name evidence="1" type="ORF">XM38_046900</name>
</gene>
<accession>A0A1Z3HTS1</accession>
<proteinExistence type="predicted"/>
<dbReference type="RefSeq" id="WP_080811407.1">
    <property type="nucleotide sequence ID" value="NZ_CP021983.2"/>
</dbReference>
<sequence length="147" mass="16180">MADPVTTFTASAIATLAFQKFIDSAAGELAKKFSTEAIAKMDTLLKRIWAKLRGKPRVEEVKATLDQNHNITPGQVNQIAAYLQVAMDEDPQFAKDIQILAQEINAGKLIDQSNMVQNNYDQAKGWQTKVEGGTAYIGEIRIQGKPD</sequence>
<protein>
    <submittedName>
        <fullName evidence="1">Uncharacterized protein</fullName>
    </submittedName>
</protein>
<organism evidence="1 2">
    <name type="scientific">Halomicronema hongdechloris C2206</name>
    <dbReference type="NCBI Taxonomy" id="1641165"/>
    <lineage>
        <taxon>Bacteria</taxon>
        <taxon>Bacillati</taxon>
        <taxon>Cyanobacteriota</taxon>
        <taxon>Cyanophyceae</taxon>
        <taxon>Nodosilineales</taxon>
        <taxon>Nodosilineaceae</taxon>
        <taxon>Halomicronema</taxon>
    </lineage>
</organism>
<evidence type="ECO:0000313" key="2">
    <source>
        <dbReference type="Proteomes" id="UP000191901"/>
    </source>
</evidence>
<dbReference type="EMBL" id="CP021983">
    <property type="protein sequence ID" value="ASC73718.1"/>
    <property type="molecule type" value="Genomic_DNA"/>
</dbReference>